<organism evidence="1 2">
    <name type="scientific">Ixodes persulcatus</name>
    <name type="common">Taiga tick</name>
    <dbReference type="NCBI Taxonomy" id="34615"/>
    <lineage>
        <taxon>Eukaryota</taxon>
        <taxon>Metazoa</taxon>
        <taxon>Ecdysozoa</taxon>
        <taxon>Arthropoda</taxon>
        <taxon>Chelicerata</taxon>
        <taxon>Arachnida</taxon>
        <taxon>Acari</taxon>
        <taxon>Parasitiformes</taxon>
        <taxon>Ixodida</taxon>
        <taxon>Ixodoidea</taxon>
        <taxon>Ixodidae</taxon>
        <taxon>Ixodinae</taxon>
        <taxon>Ixodes</taxon>
    </lineage>
</organism>
<comment type="caution">
    <text evidence="1">The sequence shown here is derived from an EMBL/GenBank/DDBJ whole genome shotgun (WGS) entry which is preliminary data.</text>
</comment>
<evidence type="ECO:0000313" key="1">
    <source>
        <dbReference type="EMBL" id="KAG0445287.1"/>
    </source>
</evidence>
<sequence length="666" mass="75025">MQRVREALELNLVKFQSGSELDADVAFFGICLRKNFVDPEHFKHLSSSSIPWYAKKKIIKAYRNAATRRIQDIRATEASSERHAHPSEYNRDIYVDRSRARWTKEESLMLAKIEVSLIKKGTKFMNQALWDAIQSLPGSARFIRTFDSLKSHRKQGAYRDLVQCLLEEEPELAVEQALQEGPEDERSCGSSSVEPELPEVEEQDALPEVAKEVGHLAVRGVNIERPLNDYIRDALIVEPKQRRPYPARKGRANESNRRQKKRLFAQTQDLSRKRQADCARAILDGEKQAEVADVNEFLSAWERIMTGPPLPDLPAVLTPVVTLDFHQRAFQPVDGCAENVLLLSATIQEARRSLPPLYMLSVDLSKAFDRVSTAAILEGARCAELGDSFVQYIKDLYESANTILSFEHQSKVVQPTAGVSSCRGLTPAVGRRRDKKMKVDTTSTFSVAGRNLPKQEVIFTWKYLGIMFDPKGRRGSSIQQDVVELLARIERAPLKPQQRMPEYSSPQSRYVPDLVIRRGSQCVVVDAQVVGTNSPPDVAHERKVAKYSGPDFLQLVQGKDPTPPVVTSVTMTYRGVWSQKSARELLDLGLGRADVKILTAPPANDHRNLRAMRRFMGATMISGERPSNRKATMPLSPSSRDSGTEVESDLDVQYQLLDREEEELMD</sequence>
<keyword evidence="2" id="KW-1185">Reference proteome</keyword>
<gene>
    <name evidence="1" type="ORF">HPB47_017304</name>
</gene>
<dbReference type="EMBL" id="JABSTQ010000619">
    <property type="protein sequence ID" value="KAG0445287.1"/>
    <property type="molecule type" value="Genomic_DNA"/>
</dbReference>
<protein>
    <submittedName>
        <fullName evidence="1">Uncharacterized protein</fullName>
    </submittedName>
</protein>
<reference evidence="1 2" key="1">
    <citation type="journal article" date="2020" name="Cell">
        <title>Large-Scale Comparative Analyses of Tick Genomes Elucidate Their Genetic Diversity and Vector Capacities.</title>
        <authorList>
            <consortium name="Tick Genome and Microbiome Consortium (TIGMIC)"/>
            <person name="Jia N."/>
            <person name="Wang J."/>
            <person name="Shi W."/>
            <person name="Du L."/>
            <person name="Sun Y."/>
            <person name="Zhan W."/>
            <person name="Jiang J.F."/>
            <person name="Wang Q."/>
            <person name="Zhang B."/>
            <person name="Ji P."/>
            <person name="Bell-Sakyi L."/>
            <person name="Cui X.M."/>
            <person name="Yuan T.T."/>
            <person name="Jiang B.G."/>
            <person name="Yang W.F."/>
            <person name="Lam T.T."/>
            <person name="Chang Q.C."/>
            <person name="Ding S.J."/>
            <person name="Wang X.J."/>
            <person name="Zhu J.G."/>
            <person name="Ruan X.D."/>
            <person name="Zhao L."/>
            <person name="Wei J.T."/>
            <person name="Ye R.Z."/>
            <person name="Que T.C."/>
            <person name="Du C.H."/>
            <person name="Zhou Y.H."/>
            <person name="Cheng J.X."/>
            <person name="Dai P.F."/>
            <person name="Guo W.B."/>
            <person name="Han X.H."/>
            <person name="Huang E.J."/>
            <person name="Li L.F."/>
            <person name="Wei W."/>
            <person name="Gao Y.C."/>
            <person name="Liu J.Z."/>
            <person name="Shao H.Z."/>
            <person name="Wang X."/>
            <person name="Wang C.C."/>
            <person name="Yang T.C."/>
            <person name="Huo Q.B."/>
            <person name="Li W."/>
            <person name="Chen H.Y."/>
            <person name="Chen S.E."/>
            <person name="Zhou L.G."/>
            <person name="Ni X.B."/>
            <person name="Tian J.H."/>
            <person name="Sheng Y."/>
            <person name="Liu T."/>
            <person name="Pan Y.S."/>
            <person name="Xia L.Y."/>
            <person name="Li J."/>
            <person name="Zhao F."/>
            <person name="Cao W.C."/>
        </authorList>
    </citation>
    <scope>NUCLEOTIDE SEQUENCE [LARGE SCALE GENOMIC DNA]</scope>
    <source>
        <strain evidence="1">Iper-2018</strain>
    </source>
</reference>
<evidence type="ECO:0000313" key="2">
    <source>
        <dbReference type="Proteomes" id="UP000805193"/>
    </source>
</evidence>
<proteinExistence type="predicted"/>
<accession>A0AC60R329</accession>
<dbReference type="Proteomes" id="UP000805193">
    <property type="component" value="Unassembled WGS sequence"/>
</dbReference>
<name>A0AC60R329_IXOPE</name>